<dbReference type="AlphaFoldDB" id="A8MKQ3"/>
<keyword evidence="10" id="KW-0239">DNA-directed DNA polymerase</keyword>
<keyword evidence="7" id="KW-0547">Nucleotide-binding</keyword>
<dbReference type="EMBL" id="CP000853">
    <property type="protein sequence ID" value="ABW20385.1"/>
    <property type="molecule type" value="Genomic_DNA"/>
</dbReference>
<dbReference type="HOGENOM" id="CLU_006229_0_3_9"/>
<dbReference type="Pfam" id="PF20964">
    <property type="entry name" value="DnaX_C"/>
    <property type="match status" value="1"/>
</dbReference>
<dbReference type="GO" id="GO:0003677">
    <property type="term" value="F:DNA binding"/>
    <property type="evidence" value="ECO:0007669"/>
    <property type="project" value="InterPro"/>
</dbReference>
<dbReference type="InterPro" id="IPR045085">
    <property type="entry name" value="HLD_clamp_pol_III_gamma_tau"/>
</dbReference>
<keyword evidence="6" id="KW-0479">Metal-binding</keyword>
<dbReference type="InterPro" id="IPR038454">
    <property type="entry name" value="DnaA_N_sf"/>
</dbReference>
<dbReference type="GO" id="GO:0003887">
    <property type="term" value="F:DNA-directed DNA polymerase activity"/>
    <property type="evidence" value="ECO:0007669"/>
    <property type="project" value="UniProtKB-KW"/>
</dbReference>
<dbReference type="RefSeq" id="WP_012160692.1">
    <property type="nucleotide sequence ID" value="NC_009922.1"/>
</dbReference>
<dbReference type="SMART" id="SM00382">
    <property type="entry name" value="AAA"/>
    <property type="match status" value="1"/>
</dbReference>
<dbReference type="Pfam" id="PF22608">
    <property type="entry name" value="DNAX_ATPase_lid"/>
    <property type="match status" value="1"/>
</dbReference>
<keyword evidence="12" id="KW-0175">Coiled coil</keyword>
<evidence type="ECO:0000256" key="11">
    <source>
        <dbReference type="ARBA" id="ARBA00049244"/>
    </source>
</evidence>
<dbReference type="InterPro" id="IPR022754">
    <property type="entry name" value="DNA_pol_III_gamma-3"/>
</dbReference>
<dbReference type="Pfam" id="PF12169">
    <property type="entry name" value="DNA_pol3_gamma3"/>
    <property type="match status" value="1"/>
</dbReference>
<evidence type="ECO:0000313" key="15">
    <source>
        <dbReference type="EMBL" id="ABW20385.1"/>
    </source>
</evidence>
<evidence type="ECO:0000256" key="12">
    <source>
        <dbReference type="SAM" id="Coils"/>
    </source>
</evidence>
<dbReference type="InterPro" id="IPR050238">
    <property type="entry name" value="DNA_Rep/Repair_Clamp_Loader"/>
</dbReference>
<dbReference type="InterPro" id="IPR048448">
    <property type="entry name" value="DnaX-like_C"/>
</dbReference>
<keyword evidence="8" id="KW-0862">Zinc</keyword>
<evidence type="ECO:0000256" key="13">
    <source>
        <dbReference type="SAM" id="MobiDB-lite"/>
    </source>
</evidence>
<feature type="compositionally biased region" description="Basic and acidic residues" evidence="13">
    <location>
        <begin position="409"/>
        <end position="419"/>
    </location>
</feature>
<evidence type="ECO:0000256" key="1">
    <source>
        <dbReference type="ARBA" id="ARBA00006360"/>
    </source>
</evidence>
<feature type="domain" description="AAA+ ATPase" evidence="14">
    <location>
        <begin position="37"/>
        <end position="179"/>
    </location>
</feature>
<keyword evidence="4 15" id="KW-0548">Nucleotidyltransferase</keyword>
<feature type="coiled-coil region" evidence="12">
    <location>
        <begin position="360"/>
        <end position="387"/>
    </location>
</feature>
<dbReference type="GO" id="GO:0009360">
    <property type="term" value="C:DNA polymerase III complex"/>
    <property type="evidence" value="ECO:0007669"/>
    <property type="project" value="InterPro"/>
</dbReference>
<sequence length="563" mass="63678">MSYKALYRRFRPKVFEDVIGQDQVITILKNQISSSNIAHAYLFTGTRGTGKTSTAKIFARAVNCLSAEDANPCNQCEVCEGILTENIMDVIEIDAASNNGVDNVREIRENVKYPPSKGKYKIYIIDEVHMLSTGAFNALLKTLEEPPSYVIFILATTEPHKIPATILSRCQRFDFKPVRINDIMKRLESICEDIGIKTEEEALRLIALNSDGALRDALSILEQCISYTEDTLTYTNVVNILGMVNYEFIFDLVDKIAAKDTSSVLTLINDILMEGKDAGILMKDIISHFRSILLAKMNVQLDELLTLPEERQDRLRQQGALFTINQITSFIYNLSDIESKLKYSAQPKTLIEIGIVGLCSKALDDSLEGLIERVQDLERKLASGNIKVEPHYNKSQISTPQNRSSHKTQPIEEKQEYKQPESSPPSVDANESTAEEPVHSGAPLNFDALKESWQQILEELRKEKKAQIQALLMEGNLVKLDKDVLIIGFKDGFGFHREALDKEKTKEYINGIIKRLTGQNVRLSFVMEDQLFIVKEQEEVNPLEKLKEILPKEMQDILEVVED</sequence>
<feature type="compositionally biased region" description="Polar residues" evidence="13">
    <location>
        <begin position="393"/>
        <end position="403"/>
    </location>
</feature>
<dbReference type="NCBIfam" id="NF004046">
    <property type="entry name" value="PRK05563.1"/>
    <property type="match status" value="1"/>
</dbReference>
<dbReference type="CDD" id="cd18137">
    <property type="entry name" value="HLD_clamp_pol_III_gamma_tau"/>
    <property type="match status" value="1"/>
</dbReference>
<dbReference type="SUPFAM" id="SSF52540">
    <property type="entry name" value="P-loop containing nucleoside triphosphate hydrolases"/>
    <property type="match status" value="1"/>
</dbReference>
<gene>
    <name evidence="15" type="ordered locus">Clos_2856</name>
</gene>
<evidence type="ECO:0000313" key="16">
    <source>
        <dbReference type="Proteomes" id="UP000000269"/>
    </source>
</evidence>
<comment type="similarity">
    <text evidence="1">Belongs to the DnaX/STICHEL family.</text>
</comment>
<keyword evidence="16" id="KW-1185">Reference proteome</keyword>
<dbReference type="GO" id="GO:0006261">
    <property type="term" value="P:DNA-templated DNA replication"/>
    <property type="evidence" value="ECO:0007669"/>
    <property type="project" value="TreeGrafter"/>
</dbReference>
<dbReference type="Proteomes" id="UP000000269">
    <property type="component" value="Chromosome"/>
</dbReference>
<accession>A8MKQ3</accession>
<evidence type="ECO:0000256" key="7">
    <source>
        <dbReference type="ARBA" id="ARBA00022741"/>
    </source>
</evidence>
<dbReference type="EC" id="2.7.7.7" evidence="2"/>
<evidence type="ECO:0000256" key="8">
    <source>
        <dbReference type="ARBA" id="ARBA00022833"/>
    </source>
</evidence>
<protein>
    <recommendedName>
        <fullName evidence="2">DNA-directed DNA polymerase</fullName>
        <ecNumber evidence="2">2.7.7.7</ecNumber>
    </recommendedName>
</protein>
<proteinExistence type="inferred from homology"/>
<dbReference type="InterPro" id="IPR005790">
    <property type="entry name" value="DNA_polIII_delta"/>
</dbReference>
<evidence type="ECO:0000256" key="2">
    <source>
        <dbReference type="ARBA" id="ARBA00012417"/>
    </source>
</evidence>
<evidence type="ECO:0000256" key="4">
    <source>
        <dbReference type="ARBA" id="ARBA00022695"/>
    </source>
</evidence>
<dbReference type="FunFam" id="3.40.50.300:FF:000014">
    <property type="entry name" value="DNA polymerase III subunit gamma/tau"/>
    <property type="match status" value="1"/>
</dbReference>
<evidence type="ECO:0000256" key="6">
    <source>
        <dbReference type="ARBA" id="ARBA00022723"/>
    </source>
</evidence>
<dbReference type="OrthoDB" id="9810148at2"/>
<feature type="compositionally biased region" description="Polar residues" evidence="13">
    <location>
        <begin position="420"/>
        <end position="432"/>
    </location>
</feature>
<dbReference type="GO" id="GO:0005524">
    <property type="term" value="F:ATP binding"/>
    <property type="evidence" value="ECO:0007669"/>
    <property type="project" value="UniProtKB-KW"/>
</dbReference>
<evidence type="ECO:0000256" key="3">
    <source>
        <dbReference type="ARBA" id="ARBA00022679"/>
    </source>
</evidence>
<dbReference type="FunFam" id="1.10.8.60:FF:000013">
    <property type="entry name" value="DNA polymerase III subunit gamma/tau"/>
    <property type="match status" value="1"/>
</dbReference>
<dbReference type="eggNOG" id="COG2812">
    <property type="taxonomic scope" value="Bacteria"/>
</dbReference>
<dbReference type="PANTHER" id="PTHR11669:SF0">
    <property type="entry name" value="PROTEIN STICHEL-LIKE 2"/>
    <property type="match status" value="1"/>
</dbReference>
<dbReference type="InterPro" id="IPR012763">
    <property type="entry name" value="DNA_pol_III_sug/sutau_N"/>
</dbReference>
<comment type="catalytic activity">
    <reaction evidence="11">
        <text>DNA(n) + a 2'-deoxyribonucleoside 5'-triphosphate = DNA(n+1) + diphosphate</text>
        <dbReference type="Rhea" id="RHEA:22508"/>
        <dbReference type="Rhea" id="RHEA-COMP:17339"/>
        <dbReference type="Rhea" id="RHEA-COMP:17340"/>
        <dbReference type="ChEBI" id="CHEBI:33019"/>
        <dbReference type="ChEBI" id="CHEBI:61560"/>
        <dbReference type="ChEBI" id="CHEBI:173112"/>
        <dbReference type="EC" id="2.7.7.7"/>
    </reaction>
</comment>
<keyword evidence="9" id="KW-0067">ATP-binding</keyword>
<dbReference type="InterPro" id="IPR027417">
    <property type="entry name" value="P-loop_NTPase"/>
</dbReference>
<feature type="region of interest" description="Disordered" evidence="13">
    <location>
        <begin position="389"/>
        <end position="441"/>
    </location>
</feature>
<keyword evidence="3 15" id="KW-0808">Transferase</keyword>
<keyword evidence="5" id="KW-0235">DNA replication</keyword>
<dbReference type="KEGG" id="aoe:Clos_2856"/>
<reference evidence="16" key="1">
    <citation type="submission" date="2007-10" db="EMBL/GenBank/DDBJ databases">
        <title>Complete genome of Alkaliphilus oremlandii OhILAs.</title>
        <authorList>
            <person name="Copeland A."/>
            <person name="Lucas S."/>
            <person name="Lapidus A."/>
            <person name="Barry K."/>
            <person name="Detter J.C."/>
            <person name="Glavina del Rio T."/>
            <person name="Hammon N."/>
            <person name="Israni S."/>
            <person name="Dalin E."/>
            <person name="Tice H."/>
            <person name="Pitluck S."/>
            <person name="Chain P."/>
            <person name="Malfatti S."/>
            <person name="Shin M."/>
            <person name="Vergez L."/>
            <person name="Schmutz J."/>
            <person name="Larimer F."/>
            <person name="Land M."/>
            <person name="Hauser L."/>
            <person name="Kyrpides N."/>
            <person name="Mikhailova N."/>
            <person name="Stolz J.F."/>
            <person name="Dawson A."/>
            <person name="Fisher E."/>
            <person name="Crable B."/>
            <person name="Perera E."/>
            <person name="Lisak J."/>
            <person name="Ranganathan M."/>
            <person name="Basu P."/>
            <person name="Richardson P."/>
        </authorList>
    </citation>
    <scope>NUCLEOTIDE SEQUENCE [LARGE SCALE GENOMIC DNA]</scope>
    <source>
        <strain evidence="16">OhILAs</strain>
    </source>
</reference>
<evidence type="ECO:0000256" key="9">
    <source>
        <dbReference type="ARBA" id="ARBA00022840"/>
    </source>
</evidence>
<dbReference type="GO" id="GO:0046872">
    <property type="term" value="F:metal ion binding"/>
    <property type="evidence" value="ECO:0007669"/>
    <property type="project" value="UniProtKB-KW"/>
</dbReference>
<dbReference type="Gene3D" id="1.20.272.10">
    <property type="match status" value="1"/>
</dbReference>
<dbReference type="Gene3D" id="1.10.8.60">
    <property type="match status" value="1"/>
</dbReference>
<organism evidence="15 16">
    <name type="scientific">Alkaliphilus oremlandii (strain OhILAs)</name>
    <name type="common">Clostridium oremlandii (strain OhILAs)</name>
    <dbReference type="NCBI Taxonomy" id="350688"/>
    <lineage>
        <taxon>Bacteria</taxon>
        <taxon>Bacillati</taxon>
        <taxon>Bacillota</taxon>
        <taxon>Clostridia</taxon>
        <taxon>Peptostreptococcales</taxon>
        <taxon>Natronincolaceae</taxon>
        <taxon>Alkaliphilus</taxon>
    </lineage>
</organism>
<dbReference type="Gene3D" id="3.30.300.180">
    <property type="match status" value="1"/>
</dbReference>
<dbReference type="CDD" id="cd00009">
    <property type="entry name" value="AAA"/>
    <property type="match status" value="1"/>
</dbReference>
<evidence type="ECO:0000256" key="5">
    <source>
        <dbReference type="ARBA" id="ARBA00022705"/>
    </source>
</evidence>
<dbReference type="Gene3D" id="3.40.50.300">
    <property type="entry name" value="P-loop containing nucleotide triphosphate hydrolases"/>
    <property type="match status" value="1"/>
</dbReference>
<dbReference type="InterPro" id="IPR003593">
    <property type="entry name" value="AAA+_ATPase"/>
</dbReference>
<dbReference type="InterPro" id="IPR008921">
    <property type="entry name" value="DNA_pol3_clamp-load_cplx_C"/>
</dbReference>
<dbReference type="Pfam" id="PF13177">
    <property type="entry name" value="DNA_pol3_delta2"/>
    <property type="match status" value="1"/>
</dbReference>
<dbReference type="NCBIfam" id="TIGR01128">
    <property type="entry name" value="holA"/>
    <property type="match status" value="1"/>
</dbReference>
<evidence type="ECO:0000256" key="10">
    <source>
        <dbReference type="ARBA" id="ARBA00022932"/>
    </source>
</evidence>
<name>A8MKQ3_ALKOO</name>
<dbReference type="NCBIfam" id="TIGR02397">
    <property type="entry name" value="dnaX_nterm"/>
    <property type="match status" value="1"/>
</dbReference>
<evidence type="ECO:0000259" key="14">
    <source>
        <dbReference type="SMART" id="SM00382"/>
    </source>
</evidence>
<dbReference type="PANTHER" id="PTHR11669">
    <property type="entry name" value="REPLICATION FACTOR C / DNA POLYMERASE III GAMMA-TAU SUBUNIT"/>
    <property type="match status" value="1"/>
</dbReference>
<dbReference type="STRING" id="350688.Clos_2856"/>
<dbReference type="SUPFAM" id="SSF48019">
    <property type="entry name" value="post-AAA+ oligomerization domain-like"/>
    <property type="match status" value="1"/>
</dbReference>